<comment type="caution">
    <text evidence="2">The sequence shown here is derived from an EMBL/GenBank/DDBJ whole genome shotgun (WGS) entry which is preliminary data.</text>
</comment>
<reference evidence="2" key="1">
    <citation type="submission" date="2019-08" db="EMBL/GenBank/DDBJ databases">
        <authorList>
            <person name="Kucharzyk K."/>
            <person name="Murdoch R.W."/>
            <person name="Higgins S."/>
            <person name="Loffler F."/>
        </authorList>
    </citation>
    <scope>NUCLEOTIDE SEQUENCE</scope>
</reference>
<protein>
    <submittedName>
        <fullName evidence="2">Uncharacterized protein</fullName>
    </submittedName>
</protein>
<name>A0A644ZDB1_9ZZZZ</name>
<evidence type="ECO:0000313" key="2">
    <source>
        <dbReference type="EMBL" id="MPM35874.1"/>
    </source>
</evidence>
<evidence type="ECO:0000256" key="1">
    <source>
        <dbReference type="SAM" id="MobiDB-lite"/>
    </source>
</evidence>
<accession>A0A644ZDB1</accession>
<organism evidence="2">
    <name type="scientific">bioreactor metagenome</name>
    <dbReference type="NCBI Taxonomy" id="1076179"/>
    <lineage>
        <taxon>unclassified sequences</taxon>
        <taxon>metagenomes</taxon>
        <taxon>ecological metagenomes</taxon>
    </lineage>
</organism>
<feature type="compositionally biased region" description="Basic and acidic residues" evidence="1">
    <location>
        <begin position="29"/>
        <end position="49"/>
    </location>
</feature>
<dbReference type="AlphaFoldDB" id="A0A644ZDB1"/>
<sequence>MPVQTDQDGTSLPIDTKVAVRVADSLNDGPHDGRDIYRADRRDLAKNRDQTGAGRNVTSHPRERVLLQNGIQNPVGYLIA</sequence>
<dbReference type="EMBL" id="VSSQ01007425">
    <property type="protein sequence ID" value="MPM35874.1"/>
    <property type="molecule type" value="Genomic_DNA"/>
</dbReference>
<feature type="region of interest" description="Disordered" evidence="1">
    <location>
        <begin position="23"/>
        <end position="59"/>
    </location>
</feature>
<proteinExistence type="predicted"/>
<gene>
    <name evidence="2" type="ORF">SDC9_82468</name>
</gene>